<name>A0A7X0XBF0_9LIST</name>
<organism evidence="2 3">
    <name type="scientific">Listeria booriae</name>
    <dbReference type="NCBI Taxonomy" id="1552123"/>
    <lineage>
        <taxon>Bacteria</taxon>
        <taxon>Bacillati</taxon>
        <taxon>Bacillota</taxon>
        <taxon>Bacilli</taxon>
        <taxon>Bacillales</taxon>
        <taxon>Listeriaceae</taxon>
        <taxon>Listeria</taxon>
    </lineage>
</organism>
<evidence type="ECO:0000313" key="3">
    <source>
        <dbReference type="Proteomes" id="UP000533953"/>
    </source>
</evidence>
<dbReference type="AlphaFoldDB" id="A0A7X0XBF0"/>
<evidence type="ECO:0000313" key="1">
    <source>
        <dbReference type="EMBL" id="MBC1490976.1"/>
    </source>
</evidence>
<dbReference type="Proteomes" id="UP000533953">
    <property type="component" value="Unassembled WGS sequence"/>
</dbReference>
<dbReference type="EMBL" id="JAASTX010000004">
    <property type="protein sequence ID" value="MBC1491109.1"/>
    <property type="molecule type" value="Genomic_DNA"/>
</dbReference>
<sequence>MASGTIVEDRCFYCNNPVYEDEWVIDESGKDERFLVHEACMKTFNNSQYELERKSLEQVIQECFDVGVFKSKSMKTGQIDATKK</sequence>
<protein>
    <submittedName>
        <fullName evidence="2">Uncharacterized protein</fullName>
    </submittedName>
</protein>
<proteinExistence type="predicted"/>
<reference evidence="2 3" key="1">
    <citation type="submission" date="2020-03" db="EMBL/GenBank/DDBJ databases">
        <title>Soil Listeria distribution.</title>
        <authorList>
            <person name="Liao J."/>
            <person name="Wiedmann M."/>
        </authorList>
    </citation>
    <scope>NUCLEOTIDE SEQUENCE [LARGE SCALE GENOMIC DNA]</scope>
    <source>
        <strain evidence="2 3">FSL L7-1547</strain>
    </source>
</reference>
<accession>A0A7X0XBF0</accession>
<dbReference type="EMBL" id="JAASTX010000004">
    <property type="protein sequence ID" value="MBC1490976.1"/>
    <property type="molecule type" value="Genomic_DNA"/>
</dbReference>
<evidence type="ECO:0000313" key="2">
    <source>
        <dbReference type="EMBL" id="MBC1491109.1"/>
    </source>
</evidence>
<gene>
    <name evidence="1" type="ORF">HCI99_03975</name>
    <name evidence="2" type="ORF">HCI99_04660</name>
</gene>
<comment type="caution">
    <text evidence="2">The sequence shown here is derived from an EMBL/GenBank/DDBJ whole genome shotgun (WGS) entry which is preliminary data.</text>
</comment>
<dbReference type="RefSeq" id="WP_185416875.1">
    <property type="nucleotide sequence ID" value="NZ_JAARZR010000014.1"/>
</dbReference>